<comment type="function">
    <text evidence="14 19">Bifunctional enzyme that catalyzes the epimerization of the S- and R-forms of NAD(P)HX and the dehydration of the S-form of NAD(P)HX at the expense of ADP, which is converted to AMP. This allows the repair of both epimers of NAD(P)HX, a damaged form of NAD(P)H that is a result of enzymatic or heat-dependent hydration.</text>
</comment>
<evidence type="ECO:0000256" key="18">
    <source>
        <dbReference type="HAMAP-Rule" id="MF_01966"/>
    </source>
</evidence>
<evidence type="ECO:0000256" key="4">
    <source>
        <dbReference type="ARBA" id="ARBA00009524"/>
    </source>
</evidence>
<dbReference type="NCBIfam" id="TIGR00196">
    <property type="entry name" value="yjeF_cterm"/>
    <property type="match status" value="1"/>
</dbReference>
<comment type="function">
    <text evidence="17">Catalyzes the dehydration of the S-form of NAD(P)HX at the expense of ADP, which is converted to AMP. Together with NAD(P)HX epimerase, which catalyzes the epimerization of the S- and R-forms, the enzyme allows the repair of both epimers of NAD(P)HX, a damaged form of NAD(P)H that is a result of enzymatic or heat-dependent hydration.</text>
</comment>
<evidence type="ECO:0000256" key="1">
    <source>
        <dbReference type="ARBA" id="ARBA00000013"/>
    </source>
</evidence>
<feature type="binding site" evidence="17">
    <location>
        <position position="399"/>
    </location>
    <ligand>
        <name>(6S)-NADPHX</name>
        <dbReference type="ChEBI" id="CHEBI:64076"/>
    </ligand>
</feature>
<evidence type="ECO:0000256" key="17">
    <source>
        <dbReference type="HAMAP-Rule" id="MF_01965"/>
    </source>
</evidence>
<keyword evidence="10 17" id="KW-0520">NAD</keyword>
<comment type="cofactor">
    <cofactor evidence="18 19">
        <name>K(+)</name>
        <dbReference type="ChEBI" id="CHEBI:29103"/>
    </cofactor>
    <text evidence="18 19">Binds 1 potassium ion per subunit.</text>
</comment>
<evidence type="ECO:0000256" key="14">
    <source>
        <dbReference type="ARBA" id="ARBA00025153"/>
    </source>
</evidence>
<dbReference type="InterPro" id="IPR000631">
    <property type="entry name" value="CARKD"/>
</dbReference>
<dbReference type="EMBL" id="JACMYC010000006">
    <property type="protein sequence ID" value="MBC2961130.1"/>
    <property type="molecule type" value="Genomic_DNA"/>
</dbReference>
<feature type="domain" description="YjeF N-terminal" evidence="21">
    <location>
        <begin position="10"/>
        <end position="202"/>
    </location>
</feature>
<reference evidence="22 23" key="1">
    <citation type="submission" date="2020-08" db="EMBL/GenBank/DDBJ databases">
        <title>novel species in genus Nocardioides.</title>
        <authorList>
            <person name="Zhang G."/>
        </authorList>
    </citation>
    <scope>NUCLEOTIDE SEQUENCE [LARGE SCALE GENOMIC DNA]</scope>
    <source>
        <strain evidence="22 23">SC8A-24</strain>
    </source>
</reference>
<comment type="similarity">
    <text evidence="17">Belongs to the NnrD/CARKD family.</text>
</comment>
<keyword evidence="12 17" id="KW-0456">Lyase</keyword>
<proteinExistence type="inferred from homology"/>
<evidence type="ECO:0000256" key="9">
    <source>
        <dbReference type="ARBA" id="ARBA00022958"/>
    </source>
</evidence>
<dbReference type="Gene3D" id="3.40.50.10260">
    <property type="entry name" value="YjeF N-terminal domain"/>
    <property type="match status" value="1"/>
</dbReference>
<evidence type="ECO:0000256" key="5">
    <source>
        <dbReference type="ARBA" id="ARBA00022723"/>
    </source>
</evidence>
<dbReference type="PROSITE" id="PS51385">
    <property type="entry name" value="YJEF_N"/>
    <property type="match status" value="1"/>
</dbReference>
<dbReference type="RefSeq" id="WP_186346373.1">
    <property type="nucleotide sequence ID" value="NZ_BMMR01000004.1"/>
</dbReference>
<feature type="binding site" evidence="18">
    <location>
        <begin position="58"/>
        <end position="62"/>
    </location>
    <ligand>
        <name>(6S)-NADPHX</name>
        <dbReference type="ChEBI" id="CHEBI:64076"/>
    </ligand>
</feature>
<comment type="similarity">
    <text evidence="18">Belongs to the NnrE/AIBP family.</text>
</comment>
<feature type="binding site" evidence="17">
    <location>
        <position position="242"/>
    </location>
    <ligand>
        <name>(6S)-NADPHX</name>
        <dbReference type="ChEBI" id="CHEBI:64076"/>
    </ligand>
</feature>
<sequence length="458" mass="46674">MRYAHTVEQVRQAERDLMARVPEGTFMQRAAHGLAHAVVDLLGQAYGARVLLLVGSGDNGGDALFAGALLARRGCGVEAVLLGERVHEGGLEALRRAGGRTVDEPTKRPDVVVDGIVGIGGRPGLKPEAERALAQAEGVPVVAVDVPSGVDVDTGRVDGSHVSADVTVTFGTHKAAHLVDPAAEACGAVHLVDIGLDLTPAEIEALQAEDVARLVPRPRPQDHKYTRGVVGVRAGSAEYPGAALLSVAGAACGLVGMVRYVGDDPVADRVRQAHPEVVGAGRVQAWVVGSGGGAHADEALAATLADEVPTVVDADALKHVTSGPRDLVLTPHAGELAAMLGRGRAEIEGDPLGWARHAAEHYGAVVVLKGRHTVTARPDGRVRVTTTGNPWLATAGAGDVLGGLVGALLAAGLEPFDAASVGSWLHGAAATLASAGGPLVATEVARALPAVVRDLPQP</sequence>
<dbReference type="PROSITE" id="PS51383">
    <property type="entry name" value="YJEF_C_3"/>
    <property type="match status" value="1"/>
</dbReference>
<evidence type="ECO:0000259" key="21">
    <source>
        <dbReference type="PROSITE" id="PS51385"/>
    </source>
</evidence>
<dbReference type="EC" id="4.2.1.136" evidence="19"/>
<dbReference type="InterPro" id="IPR029056">
    <property type="entry name" value="Ribokinase-like"/>
</dbReference>
<comment type="function">
    <text evidence="18">Catalyzes the epimerization of the S- and R-forms of NAD(P)HX, a damaged form of NAD(P)H that is a result of enzymatic or heat-dependent hydration. This is a prerequisite for the S-specific NAD(P)H-hydrate dehydratase to allow the repair of both epimers of NAD(P)HX.</text>
</comment>
<keyword evidence="8 17" id="KW-0521">NADP</keyword>
<dbReference type="PIRSF" id="PIRSF017184">
    <property type="entry name" value="Nnr"/>
    <property type="match status" value="1"/>
</dbReference>
<comment type="cofactor">
    <cofactor evidence="17">
        <name>Mg(2+)</name>
        <dbReference type="ChEBI" id="CHEBI:18420"/>
    </cofactor>
</comment>
<evidence type="ECO:0000313" key="23">
    <source>
        <dbReference type="Proteomes" id="UP000604001"/>
    </source>
</evidence>
<feature type="binding site" evidence="17">
    <location>
        <position position="291"/>
    </location>
    <ligand>
        <name>(6S)-NADPHX</name>
        <dbReference type="ChEBI" id="CHEBI:64076"/>
    </ligand>
</feature>
<feature type="binding site" evidence="17">
    <location>
        <position position="398"/>
    </location>
    <ligand>
        <name>AMP</name>
        <dbReference type="ChEBI" id="CHEBI:456215"/>
    </ligand>
</feature>
<keyword evidence="13" id="KW-0511">Multifunctional enzyme</keyword>
<comment type="catalytic activity">
    <reaction evidence="2 18 19">
        <text>(6R)-NADPHX = (6S)-NADPHX</text>
        <dbReference type="Rhea" id="RHEA:32227"/>
        <dbReference type="ChEBI" id="CHEBI:64076"/>
        <dbReference type="ChEBI" id="CHEBI:64077"/>
        <dbReference type="EC" id="5.1.99.6"/>
    </reaction>
</comment>
<evidence type="ECO:0000256" key="16">
    <source>
        <dbReference type="ARBA" id="ARBA00049209"/>
    </source>
</evidence>
<dbReference type="CDD" id="cd01171">
    <property type="entry name" value="YXKO-related"/>
    <property type="match status" value="1"/>
</dbReference>
<feature type="binding site" evidence="18">
    <location>
        <position position="114"/>
    </location>
    <ligand>
        <name>K(+)</name>
        <dbReference type="ChEBI" id="CHEBI:29103"/>
    </ligand>
</feature>
<keyword evidence="7 17" id="KW-0067">ATP-binding</keyword>
<dbReference type="Pfam" id="PF03853">
    <property type="entry name" value="YjeF_N"/>
    <property type="match status" value="1"/>
</dbReference>
<dbReference type="SUPFAM" id="SSF53613">
    <property type="entry name" value="Ribokinase-like"/>
    <property type="match status" value="1"/>
</dbReference>
<accession>A0ABR6U9T3</accession>
<keyword evidence="9 18" id="KW-0630">Potassium</keyword>
<dbReference type="Pfam" id="PF01256">
    <property type="entry name" value="Carb_kinase"/>
    <property type="match status" value="1"/>
</dbReference>
<gene>
    <name evidence="18" type="primary">nnrE</name>
    <name evidence="17" type="synonym">nnrD</name>
    <name evidence="22" type="ORF">H7344_12570</name>
</gene>
<keyword evidence="11 18" id="KW-0413">Isomerase</keyword>
<name>A0ABR6U9T3_9ACTN</name>
<comment type="similarity">
    <text evidence="4 19">In the C-terminal section; belongs to the NnrD/CARKD family.</text>
</comment>
<organism evidence="22 23">
    <name type="scientific">Nocardioides deserti</name>
    <dbReference type="NCBI Taxonomy" id="1588644"/>
    <lineage>
        <taxon>Bacteria</taxon>
        <taxon>Bacillati</taxon>
        <taxon>Actinomycetota</taxon>
        <taxon>Actinomycetes</taxon>
        <taxon>Propionibacteriales</taxon>
        <taxon>Nocardioidaceae</taxon>
        <taxon>Nocardioides</taxon>
    </lineage>
</organism>
<evidence type="ECO:0000256" key="8">
    <source>
        <dbReference type="ARBA" id="ARBA00022857"/>
    </source>
</evidence>
<feature type="binding site" evidence="18">
    <location>
        <position position="59"/>
    </location>
    <ligand>
        <name>K(+)</name>
        <dbReference type="ChEBI" id="CHEBI:29103"/>
    </ligand>
</feature>
<keyword evidence="5 18" id="KW-0479">Metal-binding</keyword>
<comment type="catalytic activity">
    <reaction evidence="1 18 19">
        <text>(6R)-NADHX = (6S)-NADHX</text>
        <dbReference type="Rhea" id="RHEA:32215"/>
        <dbReference type="ChEBI" id="CHEBI:64074"/>
        <dbReference type="ChEBI" id="CHEBI:64075"/>
        <dbReference type="EC" id="5.1.99.6"/>
    </reaction>
</comment>
<dbReference type="InterPro" id="IPR030677">
    <property type="entry name" value="Nnr"/>
</dbReference>
<comment type="catalytic activity">
    <reaction evidence="16 17 19">
        <text>(6S)-NADPHX + ADP = AMP + phosphate + NADPH + H(+)</text>
        <dbReference type="Rhea" id="RHEA:32235"/>
        <dbReference type="ChEBI" id="CHEBI:15378"/>
        <dbReference type="ChEBI" id="CHEBI:43474"/>
        <dbReference type="ChEBI" id="CHEBI:57783"/>
        <dbReference type="ChEBI" id="CHEBI:64076"/>
        <dbReference type="ChEBI" id="CHEBI:456215"/>
        <dbReference type="ChEBI" id="CHEBI:456216"/>
        <dbReference type="EC" id="4.2.1.136"/>
    </reaction>
</comment>
<comment type="catalytic activity">
    <reaction evidence="15 17 19">
        <text>(6S)-NADHX + ADP = AMP + phosphate + NADH + H(+)</text>
        <dbReference type="Rhea" id="RHEA:32223"/>
        <dbReference type="ChEBI" id="CHEBI:15378"/>
        <dbReference type="ChEBI" id="CHEBI:43474"/>
        <dbReference type="ChEBI" id="CHEBI:57945"/>
        <dbReference type="ChEBI" id="CHEBI:64074"/>
        <dbReference type="ChEBI" id="CHEBI:456215"/>
        <dbReference type="ChEBI" id="CHEBI:456216"/>
        <dbReference type="EC" id="4.2.1.136"/>
    </reaction>
</comment>
<dbReference type="Proteomes" id="UP000604001">
    <property type="component" value="Unassembled WGS sequence"/>
</dbReference>
<evidence type="ECO:0000256" key="10">
    <source>
        <dbReference type="ARBA" id="ARBA00023027"/>
    </source>
</evidence>
<dbReference type="PANTHER" id="PTHR12592">
    <property type="entry name" value="ATP-DEPENDENT (S)-NAD(P)H-HYDRATE DEHYDRATASE FAMILY MEMBER"/>
    <property type="match status" value="1"/>
</dbReference>
<comment type="caution">
    <text evidence="18">Lacks conserved residue(s) required for the propagation of feature annotation.</text>
</comment>
<evidence type="ECO:0000256" key="6">
    <source>
        <dbReference type="ARBA" id="ARBA00022741"/>
    </source>
</evidence>
<evidence type="ECO:0000256" key="12">
    <source>
        <dbReference type="ARBA" id="ARBA00023239"/>
    </source>
</evidence>
<dbReference type="SUPFAM" id="SSF64153">
    <property type="entry name" value="YjeF N-terminal domain-like"/>
    <property type="match status" value="1"/>
</dbReference>
<comment type="caution">
    <text evidence="22">The sequence shown here is derived from an EMBL/GenBank/DDBJ whole genome shotgun (WGS) entry which is preliminary data.</text>
</comment>
<protein>
    <recommendedName>
        <fullName evidence="19">Bifunctional NAD(P)H-hydrate repair enzyme</fullName>
    </recommendedName>
    <alternativeName>
        <fullName evidence="19">Nicotinamide nucleotide repair protein</fullName>
    </alternativeName>
    <domain>
        <recommendedName>
            <fullName evidence="19">ADP-dependent (S)-NAD(P)H-hydrate dehydratase</fullName>
            <ecNumber evidence="19">4.2.1.136</ecNumber>
        </recommendedName>
        <alternativeName>
            <fullName evidence="19">ADP-dependent NAD(P)HX dehydratase</fullName>
        </alternativeName>
    </domain>
    <domain>
        <recommendedName>
            <fullName evidence="19">NAD(P)H-hydrate epimerase</fullName>
            <ecNumber evidence="19">5.1.99.6</ecNumber>
        </recommendedName>
    </domain>
</protein>
<comment type="subunit">
    <text evidence="17">Homotetramer.</text>
</comment>
<evidence type="ECO:0000256" key="2">
    <source>
        <dbReference type="ARBA" id="ARBA00000909"/>
    </source>
</evidence>
<dbReference type="HAMAP" id="MF_01965">
    <property type="entry name" value="NADHX_dehydratase"/>
    <property type="match status" value="1"/>
</dbReference>
<evidence type="ECO:0000256" key="3">
    <source>
        <dbReference type="ARBA" id="ARBA00006001"/>
    </source>
</evidence>
<keyword evidence="6 17" id="KW-0547">Nucleotide-binding</keyword>
<evidence type="ECO:0000256" key="7">
    <source>
        <dbReference type="ARBA" id="ARBA00022840"/>
    </source>
</evidence>
<evidence type="ECO:0000313" key="22">
    <source>
        <dbReference type="EMBL" id="MBC2961130.1"/>
    </source>
</evidence>
<dbReference type="HAMAP" id="MF_01966">
    <property type="entry name" value="NADHX_epimerase"/>
    <property type="match status" value="1"/>
</dbReference>
<dbReference type="InterPro" id="IPR004443">
    <property type="entry name" value="YjeF_N_dom"/>
</dbReference>
<dbReference type="EC" id="5.1.99.6" evidence="19"/>
<comment type="similarity">
    <text evidence="3 19">In the N-terminal section; belongs to the NnrE/AIBP family.</text>
</comment>
<keyword evidence="23" id="KW-1185">Reference proteome</keyword>
<dbReference type="InterPro" id="IPR036652">
    <property type="entry name" value="YjeF_N_dom_sf"/>
</dbReference>
<feature type="binding site" evidence="18">
    <location>
        <position position="148"/>
    </location>
    <ligand>
        <name>K(+)</name>
        <dbReference type="ChEBI" id="CHEBI:29103"/>
    </ligand>
</feature>
<evidence type="ECO:0000256" key="11">
    <source>
        <dbReference type="ARBA" id="ARBA00023235"/>
    </source>
</evidence>
<dbReference type="PANTHER" id="PTHR12592:SF0">
    <property type="entry name" value="ATP-DEPENDENT (S)-NAD(P)H-HYDRATE DEHYDRATASE"/>
    <property type="match status" value="1"/>
</dbReference>
<evidence type="ECO:0000256" key="19">
    <source>
        <dbReference type="PIRNR" id="PIRNR017184"/>
    </source>
</evidence>
<evidence type="ECO:0000256" key="15">
    <source>
        <dbReference type="ARBA" id="ARBA00048238"/>
    </source>
</evidence>
<evidence type="ECO:0000259" key="20">
    <source>
        <dbReference type="PROSITE" id="PS51383"/>
    </source>
</evidence>
<feature type="binding site" evidence="18">
    <location>
        <begin position="118"/>
        <end position="124"/>
    </location>
    <ligand>
        <name>(6S)-NADPHX</name>
        <dbReference type="ChEBI" id="CHEBI:64076"/>
    </ligand>
</feature>
<feature type="binding site" evidence="18">
    <location>
        <position position="145"/>
    </location>
    <ligand>
        <name>(6S)-NADPHX</name>
        <dbReference type="ChEBI" id="CHEBI:64076"/>
    </ligand>
</feature>
<dbReference type="Gene3D" id="3.40.1190.20">
    <property type="match status" value="1"/>
</dbReference>
<feature type="binding site" evidence="17">
    <location>
        <position position="332"/>
    </location>
    <ligand>
        <name>(6S)-NADPHX</name>
        <dbReference type="ChEBI" id="CHEBI:64076"/>
    </ligand>
</feature>
<feature type="binding site" evidence="17">
    <location>
        <begin position="369"/>
        <end position="373"/>
    </location>
    <ligand>
        <name>AMP</name>
        <dbReference type="ChEBI" id="CHEBI:456215"/>
    </ligand>
</feature>
<feature type="domain" description="YjeF C-terminal" evidence="20">
    <location>
        <begin position="207"/>
        <end position="455"/>
    </location>
</feature>
<evidence type="ECO:0000256" key="13">
    <source>
        <dbReference type="ARBA" id="ARBA00023268"/>
    </source>
</evidence>